<name>A0A929KV03_9SPHI</name>
<keyword evidence="2" id="KW-1185">Reference proteome</keyword>
<gene>
    <name evidence="1" type="ORF">IRJ16_09300</name>
</gene>
<reference evidence="1" key="1">
    <citation type="submission" date="2020-10" db="EMBL/GenBank/DDBJ databases">
        <title>Mucilaginibacter mali sp. nov., isolated from rhizosphere soil of apple orchard.</title>
        <authorList>
            <person name="Lee J.-S."/>
            <person name="Kim H.S."/>
            <person name="Kim J.-S."/>
        </authorList>
    </citation>
    <scope>NUCLEOTIDE SEQUENCE</scope>
    <source>
        <strain evidence="1">KCTC 22746</strain>
    </source>
</reference>
<proteinExistence type="predicted"/>
<comment type="caution">
    <text evidence="1">The sequence shown here is derived from an EMBL/GenBank/DDBJ whole genome shotgun (WGS) entry which is preliminary data.</text>
</comment>
<dbReference type="AlphaFoldDB" id="A0A929KV03"/>
<evidence type="ECO:0000313" key="1">
    <source>
        <dbReference type="EMBL" id="MBE9662079.1"/>
    </source>
</evidence>
<protein>
    <submittedName>
        <fullName evidence="1">Uncharacterized protein</fullName>
    </submittedName>
</protein>
<accession>A0A929KV03</accession>
<dbReference type="RefSeq" id="WP_194111273.1">
    <property type="nucleotide sequence ID" value="NZ_JADFFL010000003.1"/>
</dbReference>
<evidence type="ECO:0000313" key="2">
    <source>
        <dbReference type="Proteomes" id="UP000622475"/>
    </source>
</evidence>
<dbReference type="EMBL" id="JADFFL010000003">
    <property type="protein sequence ID" value="MBE9662079.1"/>
    <property type="molecule type" value="Genomic_DNA"/>
</dbReference>
<sequence length="196" mass="22617">MKTLFAFLTTLLFCYQAELSAQTLLDSTLTSTIAQKKLIEGYKKKYERKIILLAKVPGKKSLVKVVNQKWPDETEVSYNILKDTAGRIRYITQSPVSESGDWDIAYDHYFDENGNTIAFYAIESIFDDNVKGGIVRKSLLKYYDADFKPLKQINSLSDVKFRPIKKSKQEFNFKDDKYVIYKDVTACLKGYNVILK</sequence>
<organism evidence="1 2">
    <name type="scientific">Mucilaginibacter myungsuensis</name>
    <dbReference type="NCBI Taxonomy" id="649104"/>
    <lineage>
        <taxon>Bacteria</taxon>
        <taxon>Pseudomonadati</taxon>
        <taxon>Bacteroidota</taxon>
        <taxon>Sphingobacteriia</taxon>
        <taxon>Sphingobacteriales</taxon>
        <taxon>Sphingobacteriaceae</taxon>
        <taxon>Mucilaginibacter</taxon>
    </lineage>
</organism>
<dbReference type="Proteomes" id="UP000622475">
    <property type="component" value="Unassembled WGS sequence"/>
</dbReference>